<dbReference type="OrthoDB" id="29755at2759"/>
<gene>
    <name evidence="9" type="ORF">SEMRO_980_G227440.1</name>
</gene>
<evidence type="ECO:0000313" key="10">
    <source>
        <dbReference type="Proteomes" id="UP001153069"/>
    </source>
</evidence>
<evidence type="ECO:0000256" key="8">
    <source>
        <dbReference type="SAM" id="Phobius"/>
    </source>
</evidence>
<protein>
    <submittedName>
        <fullName evidence="9">AlNc14C14G1635</fullName>
    </submittedName>
</protein>
<keyword evidence="2" id="KW-0813">Transport</keyword>
<accession>A0A9N8ED93</accession>
<evidence type="ECO:0000256" key="1">
    <source>
        <dbReference type="ARBA" id="ARBA00004167"/>
    </source>
</evidence>
<comment type="caution">
    <text evidence="9">The sequence shown here is derived from an EMBL/GenBank/DDBJ whole genome shotgun (WGS) entry which is preliminary data.</text>
</comment>
<name>A0A9N8ED93_9STRA</name>
<proteinExistence type="predicted"/>
<reference evidence="9" key="1">
    <citation type="submission" date="2020-06" db="EMBL/GenBank/DDBJ databases">
        <authorList>
            <consortium name="Plant Systems Biology data submission"/>
        </authorList>
    </citation>
    <scope>NUCLEOTIDE SEQUENCE</scope>
    <source>
        <strain evidence="9">D6</strain>
    </source>
</reference>
<evidence type="ECO:0000313" key="9">
    <source>
        <dbReference type="EMBL" id="CAB9519002.1"/>
    </source>
</evidence>
<evidence type="ECO:0000256" key="2">
    <source>
        <dbReference type="ARBA" id="ARBA00022448"/>
    </source>
</evidence>
<keyword evidence="6" id="KW-0175">Coiled coil</keyword>
<dbReference type="CDD" id="cd15841">
    <property type="entry name" value="SNARE_Qc"/>
    <property type="match status" value="1"/>
</dbReference>
<dbReference type="Proteomes" id="UP001153069">
    <property type="component" value="Unassembled WGS sequence"/>
</dbReference>
<keyword evidence="4 8" id="KW-1133">Transmembrane helix</keyword>
<evidence type="ECO:0000256" key="6">
    <source>
        <dbReference type="SAM" id="Coils"/>
    </source>
</evidence>
<keyword evidence="3 8" id="KW-0812">Transmembrane</keyword>
<evidence type="ECO:0000256" key="7">
    <source>
        <dbReference type="SAM" id="MobiDB-lite"/>
    </source>
</evidence>
<dbReference type="EMBL" id="CAICTM010000978">
    <property type="protein sequence ID" value="CAB9519002.1"/>
    <property type="molecule type" value="Genomic_DNA"/>
</dbReference>
<feature type="region of interest" description="Disordered" evidence="7">
    <location>
        <begin position="66"/>
        <end position="93"/>
    </location>
</feature>
<feature type="coiled-coil region" evidence="6">
    <location>
        <begin position="134"/>
        <end position="161"/>
    </location>
</feature>
<evidence type="ECO:0000256" key="3">
    <source>
        <dbReference type="ARBA" id="ARBA00022692"/>
    </source>
</evidence>
<dbReference type="AlphaFoldDB" id="A0A9N8ED93"/>
<keyword evidence="5 8" id="KW-0472">Membrane</keyword>
<dbReference type="Gene3D" id="1.20.5.110">
    <property type="match status" value="1"/>
</dbReference>
<dbReference type="SUPFAM" id="SSF58038">
    <property type="entry name" value="SNARE fusion complex"/>
    <property type="match status" value="1"/>
</dbReference>
<organism evidence="9 10">
    <name type="scientific">Seminavis robusta</name>
    <dbReference type="NCBI Taxonomy" id="568900"/>
    <lineage>
        <taxon>Eukaryota</taxon>
        <taxon>Sar</taxon>
        <taxon>Stramenopiles</taxon>
        <taxon>Ochrophyta</taxon>
        <taxon>Bacillariophyta</taxon>
        <taxon>Bacillariophyceae</taxon>
        <taxon>Bacillariophycidae</taxon>
        <taxon>Naviculales</taxon>
        <taxon>Naviculaceae</taxon>
        <taxon>Seminavis</taxon>
    </lineage>
</organism>
<dbReference type="PANTHER" id="PTHR12791">
    <property type="entry name" value="GOLGI SNARE BET1-RELATED"/>
    <property type="match status" value="1"/>
</dbReference>
<evidence type="ECO:0000256" key="5">
    <source>
        <dbReference type="ARBA" id="ARBA00023136"/>
    </source>
</evidence>
<keyword evidence="10" id="KW-1185">Reference proteome</keyword>
<comment type="subcellular location">
    <subcellularLocation>
        <location evidence="1">Membrane</location>
        <topology evidence="1">Single-pass membrane protein</topology>
    </subcellularLocation>
</comment>
<sequence length="187" mass="20386">MAGVNEWDNEYARLARAASQLRTQGLVSGGDQQRSLQQGLQRLEAQLHTLPLPPAEMERRRRLVQHLQQSGSQPGTPAGSTIGGSGIGSPPQSQMAMAMRQQDGLIDELAAGVSRLKNQTHLIGEEANMHVNLMNDMENNLEAAQAGLESETRRAAQLKQDQSVWRLQLIVAGECVLFVLLILMGIS</sequence>
<dbReference type="GO" id="GO:0016020">
    <property type="term" value="C:membrane"/>
    <property type="evidence" value="ECO:0007669"/>
    <property type="project" value="UniProtKB-SubCell"/>
</dbReference>
<feature type="transmembrane region" description="Helical" evidence="8">
    <location>
        <begin position="164"/>
        <end position="186"/>
    </location>
</feature>
<evidence type="ECO:0000256" key="4">
    <source>
        <dbReference type="ARBA" id="ARBA00022989"/>
    </source>
</evidence>